<dbReference type="AlphaFoldDB" id="A0AAJ6P9N7"/>
<evidence type="ECO:0000313" key="2">
    <source>
        <dbReference type="Proteomes" id="UP001223520"/>
    </source>
</evidence>
<dbReference type="KEGG" id="hbq:QI031_00425"/>
<proteinExistence type="predicted"/>
<keyword evidence="2" id="KW-1185">Reference proteome</keyword>
<gene>
    <name evidence="1" type="ORF">QI031_00425</name>
</gene>
<dbReference type="Proteomes" id="UP001223520">
    <property type="component" value="Chromosome"/>
</dbReference>
<dbReference type="EMBL" id="CP124543">
    <property type="protein sequence ID" value="WGV26024.1"/>
    <property type="molecule type" value="Genomic_DNA"/>
</dbReference>
<reference evidence="1 2" key="1">
    <citation type="journal article" date="2023" name="Limnol Oceanogr Lett">
        <title>Environmental adaptations by the intertidal Antarctic cyanobacterium Halotia branconii CENA392 as revealed using long-read genome sequencing.</title>
        <authorList>
            <person name="Dextro R.B."/>
            <person name="Delbaje E."/>
            <person name="Freitas P.N.N."/>
            <person name="Geraldes V."/>
            <person name="Pinto E."/>
            <person name="Long P.F."/>
            <person name="Fiore M.F."/>
        </authorList>
    </citation>
    <scope>NUCLEOTIDE SEQUENCE [LARGE SCALE GENOMIC DNA]</scope>
    <source>
        <strain evidence="1 2">CENA392</strain>
    </source>
</reference>
<accession>A0AAJ6P9N7</accession>
<protein>
    <submittedName>
        <fullName evidence="1">Uncharacterized protein</fullName>
    </submittedName>
</protein>
<organism evidence="1 2">
    <name type="scientific">Halotia branconii CENA392</name>
    <dbReference type="NCBI Taxonomy" id="1539056"/>
    <lineage>
        <taxon>Bacteria</taxon>
        <taxon>Bacillati</taxon>
        <taxon>Cyanobacteriota</taxon>
        <taxon>Cyanophyceae</taxon>
        <taxon>Nostocales</taxon>
        <taxon>Nodulariaceae</taxon>
        <taxon>Halotia</taxon>
    </lineage>
</organism>
<sequence>MTRLIWYPLMTSLLIGVTGHSDLTPISGDHVQMELNSSQLFPELEKYTNQTISQAIRQIDEKTALNSVWKLPQVQRKAKEIERLSKGSIKVAAIVYGSPSPDDPYYKIRVFEDEPDHNSTVYWFRVLSTSGVIDVLDVIDNKYITLEAWKEQLKR</sequence>
<dbReference type="RefSeq" id="WP_281483280.1">
    <property type="nucleotide sequence ID" value="NZ_CP124543.1"/>
</dbReference>
<evidence type="ECO:0000313" key="1">
    <source>
        <dbReference type="EMBL" id="WGV26024.1"/>
    </source>
</evidence>
<name>A0AAJ6P9N7_9CYAN</name>